<reference evidence="2" key="1">
    <citation type="submission" date="2016-10" db="EMBL/GenBank/DDBJ databases">
        <authorList>
            <person name="Varghese N."/>
            <person name="Submissions S."/>
        </authorList>
    </citation>
    <scope>NUCLEOTIDE SEQUENCE [LARGE SCALE GENOMIC DNA]</scope>
    <source>
        <strain evidence="2">CGMCC 1.10784</strain>
    </source>
</reference>
<evidence type="ECO:0000313" key="1">
    <source>
        <dbReference type="EMBL" id="SFE83943.1"/>
    </source>
</evidence>
<organism evidence="1 2">
    <name type="scientific">Paenibacillus catalpae</name>
    <dbReference type="NCBI Taxonomy" id="1045775"/>
    <lineage>
        <taxon>Bacteria</taxon>
        <taxon>Bacillati</taxon>
        <taxon>Bacillota</taxon>
        <taxon>Bacilli</taxon>
        <taxon>Bacillales</taxon>
        <taxon>Paenibacillaceae</taxon>
        <taxon>Paenibacillus</taxon>
    </lineage>
</organism>
<sequence length="362" mass="41141">MKTIAYYISDYGYGHATRSIAVIRALLRDGEEVYRIILCSSEKILNFMRASLWGYQEVIQYHRCASDVGYVLQEGSIEPDIPAFRTKYHKYVESLPHEAAKEADFLHTAEVNLVISDISPIAFVAASQAKVTSVGISNFTWHTAYLEMIDKPALQPLFAAYAAMDYFVRLEGAVEPDWGIRGTLQANFFSREVEHQEVRKILQTINPDKQKRVVYFGIGMSINVQDLAALKLWDDDACLYIVSSNMKVKHKNIVAIPASYTESQNYVASSDIVISKPGWSTVGEAVALQKPLLLLHRSKMKEDEHTIRALRNRHPYWIVEWEQLLEGNMHEVIDREQLFVDGQQRIEAAHIADYLKQIVGSG</sequence>
<accession>A0A1I2DUL1</accession>
<proteinExistence type="predicted"/>
<dbReference type="PANTHER" id="PTHR38134:SF2">
    <property type="entry name" value="GALACTOKINASE"/>
    <property type="match status" value="1"/>
</dbReference>
<dbReference type="STRING" id="1045775.SAMN05216378_4276"/>
<dbReference type="RefSeq" id="WP_091188441.1">
    <property type="nucleotide sequence ID" value="NZ_FOMT01000004.1"/>
</dbReference>
<dbReference type="Proteomes" id="UP000198855">
    <property type="component" value="Unassembled WGS sequence"/>
</dbReference>
<dbReference type="OrthoDB" id="9776616at2"/>
<dbReference type="AlphaFoldDB" id="A0A1I2DUL1"/>
<dbReference type="InterPro" id="IPR053205">
    <property type="entry name" value="GHMP_kinase_L-arabinokinase"/>
</dbReference>
<protein>
    <submittedName>
        <fullName evidence="1">Glycosyl transferase family 1</fullName>
    </submittedName>
</protein>
<name>A0A1I2DUL1_9BACL</name>
<dbReference type="EMBL" id="FOMT01000004">
    <property type="protein sequence ID" value="SFE83943.1"/>
    <property type="molecule type" value="Genomic_DNA"/>
</dbReference>
<dbReference type="Gene3D" id="3.40.50.2000">
    <property type="entry name" value="Glycogen Phosphorylase B"/>
    <property type="match status" value="1"/>
</dbReference>
<keyword evidence="2" id="KW-1185">Reference proteome</keyword>
<evidence type="ECO:0000313" key="2">
    <source>
        <dbReference type="Proteomes" id="UP000198855"/>
    </source>
</evidence>
<dbReference type="Pfam" id="PF13528">
    <property type="entry name" value="Glyco_trans_1_3"/>
    <property type="match status" value="1"/>
</dbReference>
<keyword evidence="1" id="KW-0808">Transferase</keyword>
<dbReference type="PANTHER" id="PTHR38134">
    <property type="entry name" value="SLR1395 PROTEIN"/>
    <property type="match status" value="1"/>
</dbReference>
<dbReference type="GO" id="GO:0016740">
    <property type="term" value="F:transferase activity"/>
    <property type="evidence" value="ECO:0007669"/>
    <property type="project" value="UniProtKB-KW"/>
</dbReference>
<gene>
    <name evidence="1" type="ORF">SAMN05216378_4276</name>
</gene>